<evidence type="ECO:0000313" key="4">
    <source>
        <dbReference type="Proteomes" id="UP000008810"/>
    </source>
</evidence>
<dbReference type="EnsemblPlants" id="KQK07479">
    <property type="protein sequence ID" value="KQK07479"/>
    <property type="gene ID" value="BRADI_2g35703v3"/>
</dbReference>
<dbReference type="ExpressionAtlas" id="A0A0Q3G7Z5">
    <property type="expression patterns" value="baseline and differential"/>
</dbReference>
<dbReference type="EMBL" id="CM000881">
    <property type="protein sequence ID" value="KQK07479.1"/>
    <property type="molecule type" value="Genomic_DNA"/>
</dbReference>
<dbReference type="Gramene" id="KQK07479">
    <property type="protein sequence ID" value="KQK07479"/>
    <property type="gene ID" value="BRADI_2g35703v3"/>
</dbReference>
<reference evidence="2" key="2">
    <citation type="submission" date="2017-06" db="EMBL/GenBank/DDBJ databases">
        <title>WGS assembly of Brachypodium distachyon.</title>
        <authorList>
            <consortium name="The International Brachypodium Initiative"/>
            <person name="Lucas S."/>
            <person name="Harmon-Smith M."/>
            <person name="Lail K."/>
            <person name="Tice H."/>
            <person name="Grimwood J."/>
            <person name="Bruce D."/>
            <person name="Barry K."/>
            <person name="Shu S."/>
            <person name="Lindquist E."/>
            <person name="Wang M."/>
            <person name="Pitluck S."/>
            <person name="Vogel J.P."/>
            <person name="Garvin D.F."/>
            <person name="Mockler T.C."/>
            <person name="Schmutz J."/>
            <person name="Rokhsar D."/>
            <person name="Bevan M.W."/>
        </authorList>
    </citation>
    <scope>NUCLEOTIDE SEQUENCE</scope>
    <source>
        <strain evidence="2">Bd21</strain>
    </source>
</reference>
<evidence type="ECO:0000313" key="3">
    <source>
        <dbReference type="EnsemblPlants" id="KQK07479"/>
    </source>
</evidence>
<proteinExistence type="predicted"/>
<feature type="region of interest" description="Disordered" evidence="1">
    <location>
        <begin position="214"/>
        <end position="267"/>
    </location>
</feature>
<reference evidence="2 3" key="1">
    <citation type="journal article" date="2010" name="Nature">
        <title>Genome sequencing and analysis of the model grass Brachypodium distachyon.</title>
        <authorList>
            <consortium name="International Brachypodium Initiative"/>
        </authorList>
    </citation>
    <scope>NUCLEOTIDE SEQUENCE [LARGE SCALE GENOMIC DNA]</scope>
    <source>
        <strain evidence="2 3">Bd21</strain>
    </source>
</reference>
<name>A0A0Q3G7Z5_BRADI</name>
<reference evidence="3" key="3">
    <citation type="submission" date="2018-08" db="UniProtKB">
        <authorList>
            <consortium name="EnsemblPlants"/>
        </authorList>
    </citation>
    <scope>IDENTIFICATION</scope>
    <source>
        <strain evidence="3">cv. Bd21</strain>
    </source>
</reference>
<keyword evidence="4" id="KW-1185">Reference proteome</keyword>
<accession>A0A0Q3G7Z5</accession>
<feature type="compositionally biased region" description="Low complexity" evidence="1">
    <location>
        <begin position="249"/>
        <end position="260"/>
    </location>
</feature>
<dbReference type="InParanoid" id="A0A0Q3G7Z5"/>
<gene>
    <name evidence="2" type="ORF">BRADI_2g35703v3</name>
</gene>
<organism evidence="2">
    <name type="scientific">Brachypodium distachyon</name>
    <name type="common">Purple false brome</name>
    <name type="synonym">Trachynia distachya</name>
    <dbReference type="NCBI Taxonomy" id="15368"/>
    <lineage>
        <taxon>Eukaryota</taxon>
        <taxon>Viridiplantae</taxon>
        <taxon>Streptophyta</taxon>
        <taxon>Embryophyta</taxon>
        <taxon>Tracheophyta</taxon>
        <taxon>Spermatophyta</taxon>
        <taxon>Magnoliopsida</taxon>
        <taxon>Liliopsida</taxon>
        <taxon>Poales</taxon>
        <taxon>Poaceae</taxon>
        <taxon>BOP clade</taxon>
        <taxon>Pooideae</taxon>
        <taxon>Stipodae</taxon>
        <taxon>Brachypodieae</taxon>
        <taxon>Brachypodium</taxon>
    </lineage>
</organism>
<evidence type="ECO:0000256" key="1">
    <source>
        <dbReference type="SAM" id="MobiDB-lite"/>
    </source>
</evidence>
<protein>
    <submittedName>
        <fullName evidence="2 3">Uncharacterized protein</fullName>
    </submittedName>
</protein>
<evidence type="ECO:0000313" key="2">
    <source>
        <dbReference type="EMBL" id="KQK07479.1"/>
    </source>
</evidence>
<dbReference type="AlphaFoldDB" id="A0A0Q3G7Z5"/>
<sequence length="267" mass="28916">MQYLQHRLSVALEFWPPPPAVRPATRLDRICCTRPHHSIVFNLVEWTGPGRVGPGIEPVLVPAAPHGPCGPTSRSPVPDSAAWFPSSAGDSFPGTLVTTGLLRPPWSGFPCPAPVELRPWPGLEYTPSAPIRNCSRNDATVFLRKSPSFSFSSALPSPPLSLSPPHPRSPRFCYAPPSLCLRRAPLCSPLFSHQKRAPPFCPRSGSRRIRWLQARRRRSLRSTPPQPEDRGEAGARRRGAGAAQGGGATKSSSSGSRSGAYLESISR</sequence>
<dbReference type="Proteomes" id="UP000008810">
    <property type="component" value="Chromosome 2"/>
</dbReference>